<dbReference type="Gene3D" id="3.10.20.440">
    <property type="entry name" value="2Fe-2S iron-sulphur cluster binding domain, sarcosine oxidase, alpha subunit, N-terminal domain"/>
    <property type="match status" value="1"/>
</dbReference>
<dbReference type="Pfam" id="PF13510">
    <property type="entry name" value="Fer2_4"/>
    <property type="match status" value="1"/>
</dbReference>
<protein>
    <submittedName>
        <fullName evidence="3">(2Fe-2S)-binding protein</fullName>
    </submittedName>
</protein>
<reference evidence="3 4" key="1">
    <citation type="journal article" date="2007" name="Int. J. Syst. Evol. Microbiol.">
        <title>Oceanobacillus profundus sp. nov., isolated from a deep-sea sediment core.</title>
        <authorList>
            <person name="Kim Y.G."/>
            <person name="Choi D.H."/>
            <person name="Hyun S."/>
            <person name="Cho B.C."/>
        </authorList>
    </citation>
    <scope>NUCLEOTIDE SEQUENCE [LARGE SCALE GENOMIC DNA]</scope>
    <source>
        <strain evidence="3 4">DSM 18246</strain>
    </source>
</reference>
<sequence length="107" mass="12018">MHISEHPVLKEKSNEKVFFYFNNHRLEAKKGQTVAAALMANGIRKLGVSRKLSQPRGLYCSNGRCTSCFVTINGLDHVISCTTLVENNMQVFSNNNDPEIRGEKYGN</sequence>
<dbReference type="SUPFAM" id="SSF54292">
    <property type="entry name" value="2Fe-2S ferredoxin-like"/>
    <property type="match status" value="1"/>
</dbReference>
<dbReference type="OrthoDB" id="573392at2"/>
<dbReference type="InterPro" id="IPR036010">
    <property type="entry name" value="2Fe-2S_ferredoxin-like_sf"/>
</dbReference>
<feature type="domain" description="2Fe-2S ferredoxin-type" evidence="2">
    <location>
        <begin position="15"/>
        <end position="97"/>
    </location>
</feature>
<dbReference type="InterPro" id="IPR001041">
    <property type="entry name" value="2Fe-2S_ferredoxin-type"/>
</dbReference>
<keyword evidence="4" id="KW-1185">Reference proteome</keyword>
<evidence type="ECO:0000259" key="2">
    <source>
        <dbReference type="PROSITE" id="PS51085"/>
    </source>
</evidence>
<dbReference type="InterPro" id="IPR042204">
    <property type="entry name" value="2Fe-2S-bd_N"/>
</dbReference>
<dbReference type="EMBL" id="QWEH01000018">
    <property type="protein sequence ID" value="RHW29894.1"/>
    <property type="molecule type" value="Genomic_DNA"/>
</dbReference>
<proteinExistence type="predicted"/>
<evidence type="ECO:0000313" key="3">
    <source>
        <dbReference type="EMBL" id="RHW29894.1"/>
    </source>
</evidence>
<evidence type="ECO:0000256" key="1">
    <source>
        <dbReference type="ARBA" id="ARBA00023002"/>
    </source>
</evidence>
<dbReference type="InterPro" id="IPR006058">
    <property type="entry name" value="2Fe2S_fd_BS"/>
</dbReference>
<keyword evidence="1" id="KW-0560">Oxidoreductase</keyword>
<dbReference type="Proteomes" id="UP000285456">
    <property type="component" value="Unassembled WGS sequence"/>
</dbReference>
<comment type="caution">
    <text evidence="3">The sequence shown here is derived from an EMBL/GenBank/DDBJ whole genome shotgun (WGS) entry which is preliminary data.</text>
</comment>
<dbReference type="RefSeq" id="WP_118890236.1">
    <property type="nucleotide sequence ID" value="NZ_JAUOPF010000011.1"/>
</dbReference>
<dbReference type="GO" id="GO:0051537">
    <property type="term" value="F:2 iron, 2 sulfur cluster binding"/>
    <property type="evidence" value="ECO:0007669"/>
    <property type="project" value="InterPro"/>
</dbReference>
<dbReference type="GO" id="GO:0016491">
    <property type="term" value="F:oxidoreductase activity"/>
    <property type="evidence" value="ECO:0007669"/>
    <property type="project" value="UniProtKB-KW"/>
</dbReference>
<dbReference type="PROSITE" id="PS00197">
    <property type="entry name" value="2FE2S_FER_1"/>
    <property type="match status" value="1"/>
</dbReference>
<gene>
    <name evidence="3" type="ORF">D1B32_19755</name>
</gene>
<accession>A0A417YBL8</accession>
<evidence type="ECO:0000313" key="4">
    <source>
        <dbReference type="Proteomes" id="UP000285456"/>
    </source>
</evidence>
<name>A0A417YBL8_9BACI</name>
<dbReference type="AlphaFoldDB" id="A0A417YBL8"/>
<organism evidence="3 4">
    <name type="scientific">Oceanobacillus profundus</name>
    <dbReference type="NCBI Taxonomy" id="372463"/>
    <lineage>
        <taxon>Bacteria</taxon>
        <taxon>Bacillati</taxon>
        <taxon>Bacillota</taxon>
        <taxon>Bacilli</taxon>
        <taxon>Bacillales</taxon>
        <taxon>Bacillaceae</taxon>
        <taxon>Oceanobacillus</taxon>
    </lineage>
</organism>
<dbReference type="PROSITE" id="PS51085">
    <property type="entry name" value="2FE2S_FER_2"/>
    <property type="match status" value="1"/>
</dbReference>